<reference evidence="1 2" key="1">
    <citation type="submission" date="2018-06" db="EMBL/GenBank/DDBJ databases">
        <title>Genome sequencing of Oceanotoga sp. sy52.</title>
        <authorList>
            <person name="Mori K."/>
        </authorList>
    </citation>
    <scope>NUCLEOTIDE SEQUENCE [LARGE SCALE GENOMIC DNA]</scope>
    <source>
        <strain evidence="2">sy52</strain>
    </source>
</reference>
<evidence type="ECO:0000313" key="1">
    <source>
        <dbReference type="EMBL" id="BBE29925.1"/>
    </source>
</evidence>
<gene>
    <name evidence="1" type="ORF">OSSY52_00660</name>
</gene>
<organism evidence="1 2">
    <name type="scientific">Tepiditoga spiralis</name>
    <dbReference type="NCBI Taxonomy" id="2108365"/>
    <lineage>
        <taxon>Bacteria</taxon>
        <taxon>Thermotogati</taxon>
        <taxon>Thermotogota</taxon>
        <taxon>Thermotogae</taxon>
        <taxon>Petrotogales</taxon>
        <taxon>Petrotogaceae</taxon>
        <taxon>Tepiditoga</taxon>
    </lineage>
</organism>
<dbReference type="Proteomes" id="UP000516361">
    <property type="component" value="Chromosome"/>
</dbReference>
<keyword evidence="2" id="KW-1185">Reference proteome</keyword>
<name>A0A7G1G244_9BACT</name>
<dbReference type="PANTHER" id="PTHR47112:SF1">
    <property type="entry name" value="PX DOMAIN-CONTAINING PROTEIN"/>
    <property type="match status" value="1"/>
</dbReference>
<protein>
    <recommendedName>
        <fullName evidence="3">Permuted papain-like amidase YaeF/Yiix C92 family enzyme</fullName>
    </recommendedName>
</protein>
<dbReference type="EMBL" id="AP018712">
    <property type="protein sequence ID" value="BBE29925.1"/>
    <property type="molecule type" value="Genomic_DNA"/>
</dbReference>
<dbReference type="InterPro" id="IPR038765">
    <property type="entry name" value="Papain-like_cys_pep_sf"/>
</dbReference>
<accession>A0A7G1G244</accession>
<sequence length="203" mass="23666">MKYNEVKKIMETGDLILFSGQYEMSKLVEKLEECPWSHVAMVVKFDEISEPFLWESTSLTNLKDVLFDDHKKGPKLVELYKRLKSYGNDVTPYKPPIYSFRKLNLKRTSEMLDDLYKLFYNVYGIPNPGELKMIWEVFEGKIFNLPSKKDNYTCSELIAESYIKMGLLGTKKVINSYMPKDFSSYGNISLLKGSFDKEVIIEL</sequence>
<evidence type="ECO:0000313" key="2">
    <source>
        <dbReference type="Proteomes" id="UP000516361"/>
    </source>
</evidence>
<dbReference type="Gene3D" id="3.90.1720.10">
    <property type="entry name" value="endopeptidase domain like (from Nostoc punctiforme)"/>
    <property type="match status" value="1"/>
</dbReference>
<evidence type="ECO:0008006" key="3">
    <source>
        <dbReference type="Google" id="ProtNLM"/>
    </source>
</evidence>
<dbReference type="RefSeq" id="WP_190615068.1">
    <property type="nucleotide sequence ID" value="NZ_AP018712.1"/>
</dbReference>
<dbReference type="InParanoid" id="A0A7G1G244"/>
<dbReference type="PANTHER" id="PTHR47112">
    <property type="entry name" value="PX DOMAIN-CONTAINING PROTEIN"/>
    <property type="match status" value="1"/>
</dbReference>
<proteinExistence type="predicted"/>
<dbReference type="AlphaFoldDB" id="A0A7G1G244"/>
<dbReference type="SUPFAM" id="SSF54001">
    <property type="entry name" value="Cysteine proteinases"/>
    <property type="match status" value="1"/>
</dbReference>
<dbReference type="KEGG" id="ocy:OSSY52_00660"/>